<gene>
    <name evidence="3" type="ORF">ACFQZQ_00960</name>
</gene>
<dbReference type="PANTHER" id="PTHR12151">
    <property type="entry name" value="ELECTRON TRANSPORT PROTIN SCO1/SENC FAMILY MEMBER"/>
    <property type="match status" value="1"/>
</dbReference>
<comment type="caution">
    <text evidence="3">The sequence shown here is derived from an EMBL/GenBank/DDBJ whole genome shotgun (WGS) entry which is preliminary data.</text>
</comment>
<dbReference type="InterPro" id="IPR036249">
    <property type="entry name" value="Thioredoxin-like_sf"/>
</dbReference>
<dbReference type="RefSeq" id="WP_386810816.1">
    <property type="nucleotide sequence ID" value="NZ_JBHTIH010000002.1"/>
</dbReference>
<keyword evidence="4" id="KW-1185">Reference proteome</keyword>
<name>A0ABW2YHK6_9GAMM</name>
<sequence length="209" mass="22124">MTLIAPTTLALATALLCAGALAAPPEHAAPAAAKSSRAGSAAALPTDSVYQLSLPLTDQTGRPFDWRARRGTPQVVTMFYTSCQYICPLIVDSGKAIEKQLTPAERARVGLLLVSMDPQRDTPQALAKVAAQRKLDPRHWTLARPAPGDVRAVAGVLGIRYRALADGEFNHTSALVLLDRDGRILARTEQVGSKPDPAFVAAVRQAAAP</sequence>
<protein>
    <submittedName>
        <fullName evidence="3">SCO family protein</fullName>
    </submittedName>
</protein>
<dbReference type="CDD" id="cd02968">
    <property type="entry name" value="SCO"/>
    <property type="match status" value="1"/>
</dbReference>
<evidence type="ECO:0000256" key="2">
    <source>
        <dbReference type="SAM" id="SignalP"/>
    </source>
</evidence>
<dbReference type="Pfam" id="PF02630">
    <property type="entry name" value="SCO1-SenC"/>
    <property type="match status" value="1"/>
</dbReference>
<reference evidence="4" key="1">
    <citation type="journal article" date="2019" name="Int. J. Syst. Evol. Microbiol.">
        <title>The Global Catalogue of Microorganisms (GCM) 10K type strain sequencing project: providing services to taxonomists for standard genome sequencing and annotation.</title>
        <authorList>
            <consortium name="The Broad Institute Genomics Platform"/>
            <consortium name="The Broad Institute Genome Sequencing Center for Infectious Disease"/>
            <person name="Wu L."/>
            <person name="Ma J."/>
        </authorList>
    </citation>
    <scope>NUCLEOTIDE SEQUENCE [LARGE SCALE GENOMIC DNA]</scope>
    <source>
        <strain evidence="4">CCUG 55491</strain>
    </source>
</reference>
<proteinExistence type="inferred from homology"/>
<dbReference type="InterPro" id="IPR003782">
    <property type="entry name" value="SCO1/SenC"/>
</dbReference>
<keyword evidence="2" id="KW-0732">Signal</keyword>
<comment type="similarity">
    <text evidence="1">Belongs to the SCO1/2 family.</text>
</comment>
<dbReference type="Gene3D" id="3.40.30.10">
    <property type="entry name" value="Glutaredoxin"/>
    <property type="match status" value="1"/>
</dbReference>
<dbReference type="EMBL" id="JBHTIH010000002">
    <property type="protein sequence ID" value="MFD0737859.1"/>
    <property type="molecule type" value="Genomic_DNA"/>
</dbReference>
<feature type="signal peptide" evidence="2">
    <location>
        <begin position="1"/>
        <end position="22"/>
    </location>
</feature>
<feature type="chain" id="PRO_5045693383" evidence="2">
    <location>
        <begin position="23"/>
        <end position="209"/>
    </location>
</feature>
<dbReference type="PANTHER" id="PTHR12151:SF25">
    <property type="entry name" value="LINALOOL DEHYDRATASE_ISOMERASE DOMAIN-CONTAINING PROTEIN"/>
    <property type="match status" value="1"/>
</dbReference>
<evidence type="ECO:0000313" key="3">
    <source>
        <dbReference type="EMBL" id="MFD0737859.1"/>
    </source>
</evidence>
<evidence type="ECO:0000313" key="4">
    <source>
        <dbReference type="Proteomes" id="UP001597090"/>
    </source>
</evidence>
<dbReference type="Proteomes" id="UP001597090">
    <property type="component" value="Unassembled WGS sequence"/>
</dbReference>
<evidence type="ECO:0000256" key="1">
    <source>
        <dbReference type="ARBA" id="ARBA00010996"/>
    </source>
</evidence>
<accession>A0ABW2YHK6</accession>
<organism evidence="3 4">
    <name type="scientific">Lysobacter koreensis</name>
    <dbReference type="NCBI Taxonomy" id="266122"/>
    <lineage>
        <taxon>Bacteria</taxon>
        <taxon>Pseudomonadati</taxon>
        <taxon>Pseudomonadota</taxon>
        <taxon>Gammaproteobacteria</taxon>
        <taxon>Lysobacterales</taxon>
        <taxon>Lysobacteraceae</taxon>
        <taxon>Lysobacter</taxon>
    </lineage>
</organism>
<dbReference type="SUPFAM" id="SSF52833">
    <property type="entry name" value="Thioredoxin-like"/>
    <property type="match status" value="1"/>
</dbReference>